<keyword evidence="2" id="KW-1185">Reference proteome</keyword>
<sequence length="157" mass="16062">MVVDGGGDVVEARAVAGGAAGLAAQDLVAAAVGDAAEFLDVDVDQFTGLVAFVAADDLSGGPVQVGELVQAVPGEDALHGRGGQAQDRSQACGSELAALVRWGVVRGRLEQSKSPLSPSDRRRRSHLWAVGRKMPISAATCATGRSARTRSMSSRLP</sequence>
<accession>A0ABP6Z596</accession>
<comment type="caution">
    <text evidence="1">The sequence shown here is derived from an EMBL/GenBank/DDBJ whole genome shotgun (WGS) entry which is preliminary data.</text>
</comment>
<dbReference type="EMBL" id="BAABCE010000047">
    <property type="protein sequence ID" value="GAA3597383.1"/>
    <property type="molecule type" value="Genomic_DNA"/>
</dbReference>
<reference evidence="2" key="1">
    <citation type="journal article" date="2019" name="Int. J. Syst. Evol. Microbiol.">
        <title>The Global Catalogue of Microorganisms (GCM) 10K type strain sequencing project: providing services to taxonomists for standard genome sequencing and annotation.</title>
        <authorList>
            <consortium name="The Broad Institute Genomics Platform"/>
            <consortium name="The Broad Institute Genome Sequencing Center for Infectious Disease"/>
            <person name="Wu L."/>
            <person name="Ma J."/>
        </authorList>
    </citation>
    <scope>NUCLEOTIDE SEQUENCE [LARGE SCALE GENOMIC DNA]</scope>
    <source>
        <strain evidence="2">JCM 17656</strain>
    </source>
</reference>
<protein>
    <submittedName>
        <fullName evidence="1">Uncharacterized protein</fullName>
    </submittedName>
</protein>
<proteinExistence type="predicted"/>
<name>A0ABP6Z596_9ACTN</name>
<organism evidence="1 2">
    <name type="scientific">Streptomyces osmaniensis</name>
    <dbReference type="NCBI Taxonomy" id="593134"/>
    <lineage>
        <taxon>Bacteria</taxon>
        <taxon>Bacillati</taxon>
        <taxon>Actinomycetota</taxon>
        <taxon>Actinomycetes</taxon>
        <taxon>Kitasatosporales</taxon>
        <taxon>Streptomycetaceae</taxon>
        <taxon>Streptomyces</taxon>
    </lineage>
</organism>
<evidence type="ECO:0000313" key="1">
    <source>
        <dbReference type="EMBL" id="GAA3597383.1"/>
    </source>
</evidence>
<gene>
    <name evidence="1" type="ORF">GCM10022295_92470</name>
</gene>
<dbReference type="Proteomes" id="UP001500707">
    <property type="component" value="Unassembled WGS sequence"/>
</dbReference>
<evidence type="ECO:0000313" key="2">
    <source>
        <dbReference type="Proteomes" id="UP001500707"/>
    </source>
</evidence>